<keyword evidence="2" id="KW-1185">Reference proteome</keyword>
<dbReference type="Proteomes" id="UP000321769">
    <property type="component" value="Unassembled WGS sequence"/>
</dbReference>
<name>A0A512HQS8_9ACTN</name>
<protein>
    <recommendedName>
        <fullName evidence="3">SnoaL-like domain-containing protein</fullName>
    </recommendedName>
</protein>
<proteinExistence type="predicted"/>
<organism evidence="1 2">
    <name type="scientific">Aeromicrobium flavum</name>
    <dbReference type="NCBI Taxonomy" id="416568"/>
    <lineage>
        <taxon>Bacteria</taxon>
        <taxon>Bacillati</taxon>
        <taxon>Actinomycetota</taxon>
        <taxon>Actinomycetes</taxon>
        <taxon>Propionibacteriales</taxon>
        <taxon>Nocardioidaceae</taxon>
        <taxon>Aeromicrobium</taxon>
    </lineage>
</organism>
<gene>
    <name evidence="1" type="ORF">AFL01nite_00470</name>
</gene>
<sequence length="162" mass="17478">MSLLGWSPRVHRVRAVDERSTLAAVWREAAGMGELIAALVALVLPATGRCDALAALDVVRAAAWTSGDERMLSHVYGPEAGRTDLARLDAWRERGVRLEGARTVRASCHDGGAGGVEVVERLGPTVAVLPDGGHRTLPADGWSRRVVTLEREQGRWRIARVS</sequence>
<evidence type="ECO:0000313" key="2">
    <source>
        <dbReference type="Proteomes" id="UP000321769"/>
    </source>
</evidence>
<dbReference type="EMBL" id="BJZQ01000001">
    <property type="protein sequence ID" value="GEO87720.1"/>
    <property type="molecule type" value="Genomic_DNA"/>
</dbReference>
<evidence type="ECO:0000313" key="1">
    <source>
        <dbReference type="EMBL" id="GEO87720.1"/>
    </source>
</evidence>
<reference evidence="1 2" key="1">
    <citation type="submission" date="2019-07" db="EMBL/GenBank/DDBJ databases">
        <title>Whole genome shotgun sequence of Aeromicrobium flavum NBRC 107625.</title>
        <authorList>
            <person name="Hosoyama A."/>
            <person name="Uohara A."/>
            <person name="Ohji S."/>
            <person name="Ichikawa N."/>
        </authorList>
    </citation>
    <scope>NUCLEOTIDE SEQUENCE [LARGE SCALE GENOMIC DNA]</scope>
    <source>
        <strain evidence="1 2">NBRC 107625</strain>
    </source>
</reference>
<evidence type="ECO:0008006" key="3">
    <source>
        <dbReference type="Google" id="ProtNLM"/>
    </source>
</evidence>
<dbReference type="AlphaFoldDB" id="A0A512HQS8"/>
<accession>A0A512HQS8</accession>
<comment type="caution">
    <text evidence="1">The sequence shown here is derived from an EMBL/GenBank/DDBJ whole genome shotgun (WGS) entry which is preliminary data.</text>
</comment>